<organism evidence="2 3">
    <name type="scientific">Chelativorans salis</name>
    <dbReference type="NCBI Taxonomy" id="2978478"/>
    <lineage>
        <taxon>Bacteria</taxon>
        <taxon>Pseudomonadati</taxon>
        <taxon>Pseudomonadota</taxon>
        <taxon>Alphaproteobacteria</taxon>
        <taxon>Hyphomicrobiales</taxon>
        <taxon>Phyllobacteriaceae</taxon>
        <taxon>Chelativorans</taxon>
    </lineage>
</organism>
<evidence type="ECO:0000313" key="3">
    <source>
        <dbReference type="Proteomes" id="UP001320831"/>
    </source>
</evidence>
<keyword evidence="3" id="KW-1185">Reference proteome</keyword>
<dbReference type="PANTHER" id="PTHR43130">
    <property type="entry name" value="ARAC-FAMILY TRANSCRIPTIONAL REGULATOR"/>
    <property type="match status" value="1"/>
</dbReference>
<gene>
    <name evidence="2" type="ORF">N5A92_02945</name>
</gene>
<evidence type="ECO:0000313" key="2">
    <source>
        <dbReference type="EMBL" id="MCT7373997.1"/>
    </source>
</evidence>
<dbReference type="Gene3D" id="3.40.50.880">
    <property type="match status" value="1"/>
</dbReference>
<dbReference type="InterPro" id="IPR029062">
    <property type="entry name" value="Class_I_gatase-like"/>
</dbReference>
<accession>A0ABT2LI11</accession>
<proteinExistence type="predicted"/>
<evidence type="ECO:0000259" key="1">
    <source>
        <dbReference type="Pfam" id="PF01965"/>
    </source>
</evidence>
<feature type="domain" description="DJ-1/PfpI" evidence="1">
    <location>
        <begin position="86"/>
        <end position="141"/>
    </location>
</feature>
<comment type="caution">
    <text evidence="2">The sequence shown here is derived from an EMBL/GenBank/DDBJ whole genome shotgun (WGS) entry which is preliminary data.</text>
</comment>
<dbReference type="PANTHER" id="PTHR43130:SF11">
    <property type="entry name" value="TRANSCRIPTIONAL REGULATORY PROTEIN"/>
    <property type="match status" value="1"/>
</dbReference>
<dbReference type="EMBL" id="JAOCZP010000001">
    <property type="protein sequence ID" value="MCT7373997.1"/>
    <property type="molecule type" value="Genomic_DNA"/>
</dbReference>
<reference evidence="2 3" key="1">
    <citation type="submission" date="2022-09" db="EMBL/GenBank/DDBJ databases">
        <title>Chelativorans salina sp. nov., a novel slightly halophilic bacterium isolated from a saline lake sediment enrichment.</title>
        <authorList>
            <person name="Gao L."/>
            <person name="Fang B.-Z."/>
            <person name="Li W.-J."/>
        </authorList>
    </citation>
    <scope>NUCLEOTIDE SEQUENCE [LARGE SCALE GENOMIC DNA]</scope>
    <source>
        <strain evidence="2 3">EGI FJ00035</strain>
    </source>
</reference>
<dbReference type="Proteomes" id="UP001320831">
    <property type="component" value="Unassembled WGS sequence"/>
</dbReference>
<protein>
    <submittedName>
        <fullName evidence="2">DJ-1/PfpI family protein</fullName>
    </submittedName>
</protein>
<dbReference type="SUPFAM" id="SSF52317">
    <property type="entry name" value="Class I glutamine amidotransferase-like"/>
    <property type="match status" value="1"/>
</dbReference>
<dbReference type="InterPro" id="IPR002818">
    <property type="entry name" value="DJ-1/PfpI"/>
</dbReference>
<dbReference type="Pfam" id="PF01965">
    <property type="entry name" value="DJ-1_PfpI"/>
    <property type="match status" value="1"/>
</dbReference>
<name>A0ABT2LI11_9HYPH</name>
<dbReference type="InterPro" id="IPR052158">
    <property type="entry name" value="INH-QAR"/>
</dbReference>
<sequence length="235" mass="26068">MSILAVPDTFMSCLSGIFDTLIEARDAVSRDLAFEPEIVAATPRIEIGKSRMPLDAHRTLDEIDRTDIVIVAASVMDGARWTTARYGEVVGWLRLMHDRGAILCSACSGALLLAETGLLDGEEATTHWALERYFKETFPKVRLRLERELVVSGADGRLVMSGASTVWHDLTLYLIARFNGPATARAVAKYFMLQWHADSQGALLLVRGEDHGDAAVLAAQKWLQENWREQAPSRE</sequence>